<dbReference type="STRING" id="759272.G0SBY9"/>
<evidence type="ECO:0000256" key="6">
    <source>
        <dbReference type="ARBA" id="ARBA00039017"/>
    </source>
</evidence>
<dbReference type="RefSeq" id="XP_006695860.1">
    <property type="nucleotide sequence ID" value="XM_006695797.1"/>
</dbReference>
<reference evidence="9 10" key="1">
    <citation type="journal article" date="2011" name="Cell">
        <title>Insight into structure and assembly of the nuclear pore complex by utilizing the genome of a eukaryotic thermophile.</title>
        <authorList>
            <person name="Amlacher S."/>
            <person name="Sarges P."/>
            <person name="Flemming D."/>
            <person name="van Noort V."/>
            <person name="Kunze R."/>
            <person name="Devos D.P."/>
            <person name="Arumugam M."/>
            <person name="Bork P."/>
            <person name="Hurt E."/>
        </authorList>
    </citation>
    <scope>NUCLEOTIDE SEQUENCE [LARGE SCALE GENOMIC DNA]</scope>
    <source>
        <strain evidence="10">DSM 1495 / CBS 144.50 / IMI 039719</strain>
    </source>
</reference>
<dbReference type="PANTHER" id="PTHR11080:SF2">
    <property type="entry name" value="LD05707P"/>
    <property type="match status" value="1"/>
</dbReference>
<dbReference type="GO" id="GO:0008936">
    <property type="term" value="F:nicotinamidase activity"/>
    <property type="evidence" value="ECO:0007669"/>
    <property type="project" value="UniProtKB-EC"/>
</dbReference>
<accession>G0SBY9</accession>
<comment type="pathway">
    <text evidence="5">Cofactor biosynthesis; nicotinate biosynthesis; nicotinate from nicotinamide: step 1/1.</text>
</comment>
<evidence type="ECO:0000256" key="3">
    <source>
        <dbReference type="ARBA" id="ARBA00022723"/>
    </source>
</evidence>
<sequence length="240" mass="26258">MAAQSSYNFRPALIVVDMQEDFCPPNGSLAVAEGRTITPVINELLSLPSFVAKVTTQDWHPQNHVSFASNHPPPNNRPFIDTVTIYHPDDPSLGHYETRLWPDHCVQNTPGAELIPELDASKATHNIKKGTDPRVEMYSAFVDPLGVCDSGLNSLLQDEKVSHVYVVGLAGDYCVKSTAMDAVKLLGLEGKVFVIEDGTKPVDGGEPWEESKKDMESKGVKVIGISAKEVRWLYGEGLEA</sequence>
<keyword evidence="4" id="KW-0378">Hydrolase</keyword>
<keyword evidence="2" id="KW-0662">Pyridine nucleotide biosynthesis</keyword>
<dbReference type="EMBL" id="GL988045">
    <property type="protein sequence ID" value="EGS18915.1"/>
    <property type="molecule type" value="Genomic_DNA"/>
</dbReference>
<evidence type="ECO:0000256" key="5">
    <source>
        <dbReference type="ARBA" id="ARBA00037900"/>
    </source>
</evidence>
<dbReference type="Proteomes" id="UP000008066">
    <property type="component" value="Unassembled WGS sequence"/>
</dbReference>
<dbReference type="GeneID" id="18259566"/>
<name>G0SBY9_CHATD</name>
<comment type="similarity">
    <text evidence="1">Belongs to the isochorismatase family.</text>
</comment>
<evidence type="ECO:0000256" key="1">
    <source>
        <dbReference type="ARBA" id="ARBA00006336"/>
    </source>
</evidence>
<evidence type="ECO:0000256" key="7">
    <source>
        <dbReference type="ARBA" id="ARBA00043224"/>
    </source>
</evidence>
<dbReference type="InterPro" id="IPR000868">
    <property type="entry name" value="Isochorismatase-like_dom"/>
</dbReference>
<evidence type="ECO:0000256" key="2">
    <source>
        <dbReference type="ARBA" id="ARBA00022642"/>
    </source>
</evidence>
<organism evidence="10">
    <name type="scientific">Chaetomium thermophilum (strain DSM 1495 / CBS 144.50 / IMI 039719)</name>
    <name type="common">Thermochaetoides thermophila</name>
    <dbReference type="NCBI Taxonomy" id="759272"/>
    <lineage>
        <taxon>Eukaryota</taxon>
        <taxon>Fungi</taxon>
        <taxon>Dikarya</taxon>
        <taxon>Ascomycota</taxon>
        <taxon>Pezizomycotina</taxon>
        <taxon>Sordariomycetes</taxon>
        <taxon>Sordariomycetidae</taxon>
        <taxon>Sordariales</taxon>
        <taxon>Chaetomiaceae</taxon>
        <taxon>Thermochaetoides</taxon>
    </lineage>
</organism>
<dbReference type="InterPro" id="IPR036380">
    <property type="entry name" value="Isochorismatase-like_sf"/>
</dbReference>
<evidence type="ECO:0000256" key="4">
    <source>
        <dbReference type="ARBA" id="ARBA00022801"/>
    </source>
</evidence>
<dbReference type="KEGG" id="cthr:CTHT_0055280"/>
<dbReference type="InterPro" id="IPR052347">
    <property type="entry name" value="Isochorismatase_Nicotinamidase"/>
</dbReference>
<protein>
    <recommendedName>
        <fullName evidence="6">nicotinamidase</fullName>
        <ecNumber evidence="6">3.5.1.19</ecNumber>
    </recommendedName>
    <alternativeName>
        <fullName evidence="7">Nicotinamide deamidase</fullName>
    </alternativeName>
</protein>
<dbReference type="OMA" id="DFVDSWP"/>
<dbReference type="GO" id="GO:0046872">
    <property type="term" value="F:metal ion binding"/>
    <property type="evidence" value="ECO:0007669"/>
    <property type="project" value="UniProtKB-KW"/>
</dbReference>
<dbReference type="SUPFAM" id="SSF52499">
    <property type="entry name" value="Isochorismatase-like hydrolases"/>
    <property type="match status" value="1"/>
</dbReference>
<dbReference type="EC" id="3.5.1.19" evidence="6"/>
<dbReference type="Gene3D" id="3.40.50.850">
    <property type="entry name" value="Isochorismatase-like"/>
    <property type="match status" value="1"/>
</dbReference>
<gene>
    <name evidence="9" type="ORF">CTHT_0055280</name>
</gene>
<dbReference type="CDD" id="cd01011">
    <property type="entry name" value="nicotinamidase"/>
    <property type="match status" value="1"/>
</dbReference>
<dbReference type="Pfam" id="PF00857">
    <property type="entry name" value="Isochorismatase"/>
    <property type="match status" value="1"/>
</dbReference>
<dbReference type="OrthoDB" id="3341310at2759"/>
<proteinExistence type="inferred from homology"/>
<keyword evidence="3" id="KW-0479">Metal-binding</keyword>
<dbReference type="HOGENOM" id="CLU_068979_13_0_1"/>
<dbReference type="PANTHER" id="PTHR11080">
    <property type="entry name" value="PYRAZINAMIDASE/NICOTINAMIDASE"/>
    <property type="match status" value="1"/>
</dbReference>
<dbReference type="eggNOG" id="KOG4003">
    <property type="taxonomic scope" value="Eukaryota"/>
</dbReference>
<dbReference type="AlphaFoldDB" id="G0SBY9"/>
<dbReference type="GO" id="GO:0019363">
    <property type="term" value="P:pyridine nucleotide biosynthetic process"/>
    <property type="evidence" value="ECO:0007669"/>
    <property type="project" value="UniProtKB-KW"/>
</dbReference>
<evidence type="ECO:0000259" key="8">
    <source>
        <dbReference type="Pfam" id="PF00857"/>
    </source>
</evidence>
<keyword evidence="10" id="KW-1185">Reference proteome</keyword>
<evidence type="ECO:0000313" key="9">
    <source>
        <dbReference type="EMBL" id="EGS18915.1"/>
    </source>
</evidence>
<feature type="domain" description="Isochorismatase-like" evidence="8">
    <location>
        <begin position="12"/>
        <end position="224"/>
    </location>
</feature>
<evidence type="ECO:0000313" key="10">
    <source>
        <dbReference type="Proteomes" id="UP000008066"/>
    </source>
</evidence>